<organism evidence="8 9">
    <name type="scientific">Candidatus Methylobacter oryzae</name>
    <dbReference type="NCBI Taxonomy" id="2497749"/>
    <lineage>
        <taxon>Bacteria</taxon>
        <taxon>Pseudomonadati</taxon>
        <taxon>Pseudomonadota</taxon>
        <taxon>Gammaproteobacteria</taxon>
        <taxon>Methylococcales</taxon>
        <taxon>Methylococcaceae</taxon>
        <taxon>Methylobacter</taxon>
    </lineage>
</organism>
<dbReference type="CDD" id="cd16917">
    <property type="entry name" value="HATPase_UhpB-NarQ-NarX-like"/>
    <property type="match status" value="1"/>
</dbReference>
<evidence type="ECO:0000313" key="8">
    <source>
        <dbReference type="EMBL" id="TRW90664.1"/>
    </source>
</evidence>
<evidence type="ECO:0000259" key="5">
    <source>
        <dbReference type="PROSITE" id="PS50110"/>
    </source>
</evidence>
<reference evidence="8 9" key="1">
    <citation type="journal article" date="2019" name="Antonie Van Leeuwenhoek">
        <title>Description of 'Ca. Methylobacter oryzae' KRF1, a novel species from the environmentally important Methylobacter clade 2.</title>
        <authorList>
            <person name="Khatri K."/>
            <person name="Mohite J.A."/>
            <person name="Pandit P.S."/>
            <person name="Bahulikar R."/>
            <person name="Rahalkar M.C."/>
        </authorList>
    </citation>
    <scope>NUCLEOTIDE SEQUENCE [LARGE SCALE GENOMIC DNA]</scope>
    <source>
        <strain evidence="8 9">KRF1</strain>
    </source>
</reference>
<comment type="caution">
    <text evidence="8">The sequence shown here is derived from an EMBL/GenBank/DDBJ whole genome shotgun (WGS) entry which is preliminary data.</text>
</comment>
<dbReference type="EMBL" id="RYFG02000117">
    <property type="protein sequence ID" value="TRW90664.1"/>
    <property type="molecule type" value="Genomic_DNA"/>
</dbReference>
<dbReference type="SUPFAM" id="SSF55785">
    <property type="entry name" value="PYP-like sensor domain (PAS domain)"/>
    <property type="match status" value="3"/>
</dbReference>
<comment type="caution">
    <text evidence="4">Lacks conserved residue(s) required for the propagation of feature annotation.</text>
</comment>
<dbReference type="Gene3D" id="3.40.50.2300">
    <property type="match status" value="1"/>
</dbReference>
<evidence type="ECO:0000256" key="2">
    <source>
        <dbReference type="ARBA" id="ARBA00022777"/>
    </source>
</evidence>
<evidence type="ECO:0000256" key="4">
    <source>
        <dbReference type="PROSITE-ProRule" id="PRU00169"/>
    </source>
</evidence>
<protein>
    <submittedName>
        <fullName evidence="8">PAS domain S-box protein</fullName>
    </submittedName>
</protein>
<evidence type="ECO:0000256" key="1">
    <source>
        <dbReference type="ARBA" id="ARBA00022679"/>
    </source>
</evidence>
<accession>A0ABY3C612</accession>
<dbReference type="SMART" id="SM00448">
    <property type="entry name" value="REC"/>
    <property type="match status" value="1"/>
</dbReference>
<dbReference type="Pfam" id="PF13426">
    <property type="entry name" value="PAS_9"/>
    <property type="match status" value="1"/>
</dbReference>
<feature type="domain" description="PAC" evidence="7">
    <location>
        <begin position="212"/>
        <end position="265"/>
    </location>
</feature>
<feature type="domain" description="PAS" evidence="6">
    <location>
        <begin position="262"/>
        <end position="335"/>
    </location>
</feature>
<dbReference type="SMART" id="SM00387">
    <property type="entry name" value="HATPase_c"/>
    <property type="match status" value="1"/>
</dbReference>
<dbReference type="PANTHER" id="PTHR24421">
    <property type="entry name" value="NITRATE/NITRITE SENSOR PROTEIN NARX-RELATED"/>
    <property type="match status" value="1"/>
</dbReference>
<dbReference type="Gene3D" id="3.30.565.10">
    <property type="entry name" value="Histidine kinase-like ATPase, C-terminal domain"/>
    <property type="match status" value="1"/>
</dbReference>
<dbReference type="Pfam" id="PF07730">
    <property type="entry name" value="HisKA_3"/>
    <property type="match status" value="1"/>
</dbReference>
<evidence type="ECO:0000259" key="7">
    <source>
        <dbReference type="PROSITE" id="PS50113"/>
    </source>
</evidence>
<dbReference type="PROSITE" id="PS50110">
    <property type="entry name" value="RESPONSE_REGULATORY"/>
    <property type="match status" value="1"/>
</dbReference>
<evidence type="ECO:0000313" key="9">
    <source>
        <dbReference type="Proteomes" id="UP000733744"/>
    </source>
</evidence>
<keyword evidence="2" id="KW-0418">Kinase</keyword>
<dbReference type="InterPro" id="IPR000700">
    <property type="entry name" value="PAS-assoc_C"/>
</dbReference>
<dbReference type="Pfam" id="PF00072">
    <property type="entry name" value="Response_reg"/>
    <property type="match status" value="1"/>
</dbReference>
<dbReference type="Gene3D" id="3.30.450.20">
    <property type="entry name" value="PAS domain"/>
    <property type="match status" value="3"/>
</dbReference>
<dbReference type="Proteomes" id="UP000733744">
    <property type="component" value="Unassembled WGS sequence"/>
</dbReference>
<dbReference type="SMART" id="SM00086">
    <property type="entry name" value="PAC"/>
    <property type="match status" value="3"/>
</dbReference>
<evidence type="ECO:0000259" key="6">
    <source>
        <dbReference type="PROSITE" id="PS50112"/>
    </source>
</evidence>
<dbReference type="CDD" id="cd00156">
    <property type="entry name" value="REC"/>
    <property type="match status" value="1"/>
</dbReference>
<dbReference type="RefSeq" id="WP_127029884.1">
    <property type="nucleotide sequence ID" value="NZ_RYFG02000117.1"/>
</dbReference>
<dbReference type="SUPFAM" id="SSF55874">
    <property type="entry name" value="ATPase domain of HSP90 chaperone/DNA topoisomerase II/histidine kinase"/>
    <property type="match status" value="1"/>
</dbReference>
<dbReference type="InterPro" id="IPR013767">
    <property type="entry name" value="PAS_fold"/>
</dbReference>
<gene>
    <name evidence="8" type="ORF">EKO24_018785</name>
</gene>
<dbReference type="PROSITE" id="PS50112">
    <property type="entry name" value="PAS"/>
    <property type="match status" value="2"/>
</dbReference>
<dbReference type="SMART" id="SM00091">
    <property type="entry name" value="PAS"/>
    <property type="match status" value="2"/>
</dbReference>
<dbReference type="Pfam" id="PF08447">
    <property type="entry name" value="PAS_3"/>
    <property type="match status" value="1"/>
</dbReference>
<dbReference type="InterPro" id="IPR035965">
    <property type="entry name" value="PAS-like_dom_sf"/>
</dbReference>
<dbReference type="InterPro" id="IPR000014">
    <property type="entry name" value="PAS"/>
</dbReference>
<dbReference type="NCBIfam" id="TIGR00229">
    <property type="entry name" value="sensory_box"/>
    <property type="match status" value="3"/>
</dbReference>
<evidence type="ECO:0000256" key="3">
    <source>
        <dbReference type="ARBA" id="ARBA00023012"/>
    </source>
</evidence>
<sequence length="737" mass="83908">MKFLIIDDDAAERSLTIKLLRSKLADAAIVEVDSRTAFDRKIAEAGFDLAITEYRLAWTDGLALFKAIRSRYPGLPVIMLTDSGNEDVAVTAIKSGMSDYIVKRNRHLVLDKIAQSLPDAKKSLHYQSDNKFQQHERRDPFISRFTRDYAYFIRISADDKPIFEWATEPLKQLTGIPGHAKKQDRDWVLPVHPEDRTVVQNRFKKLLTGVEDTSEYRTICSDGEIRYFSDHSLPVRDPIDGRVIQLYGVMQDITARRRIEEKLHLMQHAIDSSSNGIVITDLADTDYAIIYANEAFLRITGYSMEELLGRNCRIMQNNDRNQPDIAELRNSLQNQCDSHAILRNYRKDGSLFWNEIFISPIHDQQGRITHYVGVVSDVTQRIEMEYALSKSEARMRSVFNNVSDGIIIIDERGIIEKLNPSAERLFGYSAEELVGNSINLLMPEPDRSRHDSYLSDYLSGNKAKIIDIKREVSGLKKNDSIFPMELGVSEFFVDQRRFFIGTVHDITERKKAEEALRHLSGHLETAREDERTRIAREIHDELGSLLTALKMDLSWLNKQLPLDLPLCHEKIATMNRHLDDGIGSVRKIIADLRPSILDHLGLLAAIDWKLDEFKEQSGIQCTLTMPDNNIVMDEGRDIAVFRIMQEALTNIKLHSKASHVAIDVEIDANNLMMKITDNGCGMTKSQMHKTGKYGILGMHERARHFGGEVSITSDPGKGTTLKLNMHLTSNGSDNYHD</sequence>
<dbReference type="InterPro" id="IPR001789">
    <property type="entry name" value="Sig_transdc_resp-reg_receiver"/>
</dbReference>
<feature type="domain" description="PAS" evidence="6">
    <location>
        <begin position="391"/>
        <end position="461"/>
    </location>
</feature>
<dbReference type="InterPro" id="IPR050482">
    <property type="entry name" value="Sensor_HK_TwoCompSys"/>
</dbReference>
<dbReference type="SUPFAM" id="SSF52172">
    <property type="entry name" value="CheY-like"/>
    <property type="match status" value="1"/>
</dbReference>
<dbReference type="InterPro" id="IPR011006">
    <property type="entry name" value="CheY-like_superfamily"/>
</dbReference>
<keyword evidence="1" id="KW-0808">Transferase</keyword>
<feature type="domain" description="PAC" evidence="7">
    <location>
        <begin position="338"/>
        <end position="390"/>
    </location>
</feature>
<dbReference type="PANTHER" id="PTHR24421:SF59">
    <property type="entry name" value="OXYGEN SENSOR HISTIDINE KINASE NREB"/>
    <property type="match status" value="1"/>
</dbReference>
<dbReference type="InterPro" id="IPR013655">
    <property type="entry name" value="PAS_fold_3"/>
</dbReference>
<feature type="domain" description="PAC" evidence="7">
    <location>
        <begin position="468"/>
        <end position="518"/>
    </location>
</feature>
<dbReference type="Pfam" id="PF02518">
    <property type="entry name" value="HATPase_c"/>
    <property type="match status" value="1"/>
</dbReference>
<name>A0ABY3C612_9GAMM</name>
<dbReference type="PROSITE" id="PS50113">
    <property type="entry name" value="PAC"/>
    <property type="match status" value="3"/>
</dbReference>
<keyword evidence="3" id="KW-0902">Two-component regulatory system</keyword>
<dbReference type="CDD" id="cd00130">
    <property type="entry name" value="PAS"/>
    <property type="match status" value="3"/>
</dbReference>
<proteinExistence type="predicted"/>
<dbReference type="InterPro" id="IPR036890">
    <property type="entry name" value="HATPase_C_sf"/>
</dbReference>
<dbReference type="InterPro" id="IPR003594">
    <property type="entry name" value="HATPase_dom"/>
</dbReference>
<keyword evidence="9" id="KW-1185">Reference proteome</keyword>
<dbReference type="Gene3D" id="1.20.5.1930">
    <property type="match status" value="1"/>
</dbReference>
<dbReference type="InterPro" id="IPR001610">
    <property type="entry name" value="PAC"/>
</dbReference>
<dbReference type="Pfam" id="PF00989">
    <property type="entry name" value="PAS"/>
    <property type="match status" value="1"/>
</dbReference>
<feature type="domain" description="Response regulatory" evidence="5">
    <location>
        <begin position="2"/>
        <end position="118"/>
    </location>
</feature>
<dbReference type="InterPro" id="IPR011712">
    <property type="entry name" value="Sig_transdc_His_kin_sub3_dim/P"/>
</dbReference>